<dbReference type="GO" id="GO:0008017">
    <property type="term" value="F:microtubule binding"/>
    <property type="evidence" value="ECO:0007669"/>
    <property type="project" value="EnsemblFungi"/>
</dbReference>
<evidence type="ECO:0000313" key="2">
    <source>
        <dbReference type="EMBL" id="EDO14603.1"/>
    </source>
</evidence>
<dbReference type="STRING" id="436907.A7TSZ9"/>
<dbReference type="GO" id="GO:0001578">
    <property type="term" value="P:microtubule bundle formation"/>
    <property type="evidence" value="ECO:0007669"/>
    <property type="project" value="EnsemblFungi"/>
</dbReference>
<proteinExistence type="predicted"/>
<protein>
    <recommendedName>
        <fullName evidence="4">Anaphase spindle elongation protein</fullName>
    </recommendedName>
</protein>
<name>A7TSZ9_VANPO</name>
<dbReference type="FunCoup" id="A7TSZ9">
    <property type="interactions" value="210"/>
</dbReference>
<dbReference type="GeneID" id="5542626"/>
<dbReference type="Pfam" id="PF03999">
    <property type="entry name" value="MAP65_ASE1"/>
    <property type="match status" value="1"/>
</dbReference>
<feature type="region of interest" description="Disordered" evidence="1">
    <location>
        <begin position="621"/>
        <end position="661"/>
    </location>
</feature>
<dbReference type="OMA" id="KRITRHF"/>
<dbReference type="GO" id="GO:0005880">
    <property type="term" value="C:nuclear microtubule"/>
    <property type="evidence" value="ECO:0007669"/>
    <property type="project" value="EnsemblFungi"/>
</dbReference>
<dbReference type="GO" id="GO:1990023">
    <property type="term" value="C:mitotic spindle midzone"/>
    <property type="evidence" value="ECO:0007669"/>
    <property type="project" value="EnsemblFungi"/>
</dbReference>
<evidence type="ECO:0000313" key="3">
    <source>
        <dbReference type="Proteomes" id="UP000000267"/>
    </source>
</evidence>
<evidence type="ECO:0008006" key="4">
    <source>
        <dbReference type="Google" id="ProtNLM"/>
    </source>
</evidence>
<sequence length="908" mass="105061">MRSIRYSSNRKKIYSRDNYTDLGNSNNASMTVVVSTPTIKGEDTLYANSDCLRLTPVNLNCLTSPIRSTSKNNDETVTSNTIYTENFNLISRQLEKLLEDLNVIYNRIGYSNSEILNKERLIFSTLSDSITEYFEQADKDMNELITGNHIEQEMLNKILDIINDSNGTQTIPDLYIRNSILIQQSKTVPLSPKKEASLLSKRKVLKSARRYIFNSYIPKLLKFLQKAIVLQKLMSSINDNREKDFIPQGAYDIISNIPSLDLMKNLLEKINESKDNFEMISTLIQDNNKLLLDDECFHDISKKMLDNISETTEIFEKEYDNRLTLICSIAKKISKLITDLKIDENTLDLETANNIRIYAEYKLTNTEDRILVRTSIIKKLEKILQNYELIYNERQEQRNELLLKCQSLWIKLKVPDHQINEFIENNQGLSVQVINSYQNELSRLESMKKKLIKTLIVDSWTKIEELWSTLQYTDEEKSSFVTKFANLKQNATTLKDDEELLDVCENESKILEKKLAVYKPVLELYEEFKSLQDDNIALEKSSKDSSRLLSRNSHKILLQEEKTRKRITRHFPRVIEELKIKLDEMEELFGKPFMVQGKKLYTIVLQQEEELISKYPRIRLNTSTRKKPSPSRKSSRDLAENKQPISLKVEKRKSPSIQGSNINTTISAEYGMVHKTPIRAELSSTIDTSTILSKLDDSHNYNRYMKTTRLISPPKQMTRLLQPTIISKKEPSNILEDNENEDNIDTYTSSKKPLKARNGYIHPTRLFPISISKLNQKGSQIPVLIKNLNENPNVSEREGEKENVQHNLLDTNEKQHFIRGGALIKSNYSSPYREPDNSIYKISMSPDGKCQLNVQDGVDSGVDDTSIMDEDNDKIFMTWKREQLSKLNGITNSNILPEEHINWSTDVL</sequence>
<reference evidence="2 3" key="1">
    <citation type="journal article" date="2007" name="Proc. Natl. Acad. Sci. U.S.A.">
        <title>Independent sorting-out of thousands of duplicated gene pairs in two yeast species descended from a whole-genome duplication.</title>
        <authorList>
            <person name="Scannell D.R."/>
            <person name="Frank A.C."/>
            <person name="Conant G.C."/>
            <person name="Byrne K.P."/>
            <person name="Woolfit M."/>
            <person name="Wolfe K.H."/>
        </authorList>
    </citation>
    <scope>NUCLEOTIDE SEQUENCE [LARGE SCALE GENOMIC DNA]</scope>
    <source>
        <strain evidence="3">ATCC 22028 / DSM 70294 / BCRC 21397 / CBS 2163 / NBRC 10782 / NRRL Y-8283 / UCD 57-17</strain>
    </source>
</reference>
<dbReference type="PANTHER" id="PTHR19321:SF41">
    <property type="entry name" value="FASCETTO-RELATED"/>
    <property type="match status" value="1"/>
</dbReference>
<dbReference type="eggNOG" id="KOG4302">
    <property type="taxonomic scope" value="Eukaryota"/>
</dbReference>
<dbReference type="InterPro" id="IPR007145">
    <property type="entry name" value="MAP65_Ase1_PRC1"/>
</dbReference>
<dbReference type="HOGENOM" id="CLU_333226_0_0_1"/>
<dbReference type="KEGG" id="vpo:Kpol_303p2"/>
<dbReference type="Proteomes" id="UP000000267">
    <property type="component" value="Unassembled WGS sequence"/>
</dbReference>
<dbReference type="GO" id="GO:0000073">
    <property type="term" value="P:initial mitotic spindle pole body separation"/>
    <property type="evidence" value="ECO:0007669"/>
    <property type="project" value="EnsemblFungi"/>
</dbReference>
<dbReference type="GO" id="GO:0005737">
    <property type="term" value="C:cytoplasm"/>
    <property type="evidence" value="ECO:0007669"/>
    <property type="project" value="TreeGrafter"/>
</dbReference>
<dbReference type="RefSeq" id="XP_001642461.1">
    <property type="nucleotide sequence ID" value="XM_001642411.1"/>
</dbReference>
<dbReference type="PANTHER" id="PTHR19321">
    <property type="entry name" value="PROTEIN REGULATOR OF CYTOKINESIS 1 PRC1-RELATED"/>
    <property type="match status" value="1"/>
</dbReference>
<dbReference type="InParanoid" id="A7TSZ9"/>
<keyword evidence="3" id="KW-1185">Reference proteome</keyword>
<dbReference type="EMBL" id="DS480532">
    <property type="protein sequence ID" value="EDO14603.1"/>
    <property type="molecule type" value="Genomic_DNA"/>
</dbReference>
<accession>A7TSZ9</accession>
<dbReference type="OrthoDB" id="642895at2759"/>
<dbReference type="AlphaFoldDB" id="A7TSZ9"/>
<dbReference type="Gene3D" id="1.20.58.1520">
    <property type="match status" value="1"/>
</dbReference>
<gene>
    <name evidence="2" type="ORF">Kpol_303p2</name>
</gene>
<dbReference type="GO" id="GO:0000920">
    <property type="term" value="P:septum digestion after cytokinesis"/>
    <property type="evidence" value="ECO:0007669"/>
    <property type="project" value="EnsemblFungi"/>
</dbReference>
<dbReference type="GO" id="GO:0051256">
    <property type="term" value="P:mitotic spindle midzone assembly"/>
    <property type="evidence" value="ECO:0007669"/>
    <property type="project" value="TreeGrafter"/>
</dbReference>
<evidence type="ECO:0000256" key="1">
    <source>
        <dbReference type="SAM" id="MobiDB-lite"/>
    </source>
</evidence>
<organism evidence="3">
    <name type="scientific">Vanderwaltozyma polyspora (strain ATCC 22028 / DSM 70294 / BCRC 21397 / CBS 2163 / NBRC 10782 / NRRL Y-8283 / UCD 57-17)</name>
    <name type="common">Kluyveromyces polysporus</name>
    <dbReference type="NCBI Taxonomy" id="436907"/>
    <lineage>
        <taxon>Eukaryota</taxon>
        <taxon>Fungi</taxon>
        <taxon>Dikarya</taxon>
        <taxon>Ascomycota</taxon>
        <taxon>Saccharomycotina</taxon>
        <taxon>Saccharomycetes</taxon>
        <taxon>Saccharomycetales</taxon>
        <taxon>Saccharomycetaceae</taxon>
        <taxon>Vanderwaltozyma</taxon>
    </lineage>
</organism>